<keyword evidence="2" id="KW-1185">Reference proteome</keyword>
<evidence type="ECO:0008006" key="3">
    <source>
        <dbReference type="Google" id="ProtNLM"/>
    </source>
</evidence>
<dbReference type="Gene3D" id="2.180.10.10">
    <property type="entry name" value="RHS repeat-associated core"/>
    <property type="match status" value="1"/>
</dbReference>
<proteinExistence type="predicted"/>
<accession>A0ABY0AAG6</accession>
<sequence length="268" mass="29520">MGDSLAGATETIRYTYNIEGLLARTYDRTTGQDARYEYDLAGNRVREWFAQGGVVYKDNHIAYDALGRMRWVADGRAFVNIEYDKVGNRTRIKTHVLDQDTSLDSDLYFQYDAMNRQTVVNAVDAAGNLGGQGHRIAYDHNGNRTSDTWWGNRVLTVDGQSQIIGYDEAGAAIYSTTAKQYVTSQGYTTEAYRYDALARLASVVRDGVQTDVRLYDGASRVVQTGPAGTLPVGYVNALLGTTWNGQTLAGTGSETRISAYNANGQITR</sequence>
<name>A0ABY0AAG6_9BURK</name>
<dbReference type="NCBIfam" id="TIGR01643">
    <property type="entry name" value="YD_repeat_2x"/>
    <property type="match status" value="1"/>
</dbReference>
<dbReference type="InterPro" id="IPR006530">
    <property type="entry name" value="YD"/>
</dbReference>
<gene>
    <name evidence="1" type="ORF">EJO66_08030</name>
</gene>
<dbReference type="Proteomes" id="UP000271137">
    <property type="component" value="Unassembled WGS sequence"/>
</dbReference>
<dbReference type="EMBL" id="RXFQ01000004">
    <property type="protein sequence ID" value="RSZ40080.1"/>
    <property type="molecule type" value="Genomic_DNA"/>
</dbReference>
<dbReference type="RefSeq" id="WP_125964943.1">
    <property type="nucleotide sequence ID" value="NZ_RXFQ01000004.1"/>
</dbReference>
<reference evidence="1 2" key="1">
    <citation type="submission" date="2018-12" db="EMBL/GenBank/DDBJ databases">
        <title>The genome sequences of strain 502.</title>
        <authorList>
            <person name="Gao J."/>
            <person name="Sun J."/>
        </authorList>
    </citation>
    <scope>NUCLEOTIDE SEQUENCE [LARGE SCALE GENOMIC DNA]</scope>
    <source>
        <strain evidence="1 2">502</strain>
    </source>
</reference>
<evidence type="ECO:0000313" key="2">
    <source>
        <dbReference type="Proteomes" id="UP000271137"/>
    </source>
</evidence>
<organism evidence="1 2">
    <name type="scientific">Variovorax beijingensis</name>
    <dbReference type="NCBI Taxonomy" id="2496117"/>
    <lineage>
        <taxon>Bacteria</taxon>
        <taxon>Pseudomonadati</taxon>
        <taxon>Pseudomonadota</taxon>
        <taxon>Betaproteobacteria</taxon>
        <taxon>Burkholderiales</taxon>
        <taxon>Comamonadaceae</taxon>
        <taxon>Variovorax</taxon>
    </lineage>
</organism>
<evidence type="ECO:0000313" key="1">
    <source>
        <dbReference type="EMBL" id="RSZ40080.1"/>
    </source>
</evidence>
<comment type="caution">
    <text evidence="1">The sequence shown here is derived from an EMBL/GenBank/DDBJ whole genome shotgun (WGS) entry which is preliminary data.</text>
</comment>
<protein>
    <recommendedName>
        <fullName evidence="3">YD repeat-containing protein</fullName>
    </recommendedName>
</protein>